<dbReference type="EMBL" id="JALJOR010000002">
    <property type="protein sequence ID" value="KAK9823085.1"/>
    <property type="molecule type" value="Genomic_DNA"/>
</dbReference>
<organism evidence="2 3">
    <name type="scientific">[Myrmecia] bisecta</name>
    <dbReference type="NCBI Taxonomy" id="41462"/>
    <lineage>
        <taxon>Eukaryota</taxon>
        <taxon>Viridiplantae</taxon>
        <taxon>Chlorophyta</taxon>
        <taxon>core chlorophytes</taxon>
        <taxon>Trebouxiophyceae</taxon>
        <taxon>Trebouxiales</taxon>
        <taxon>Trebouxiaceae</taxon>
        <taxon>Myrmecia</taxon>
    </lineage>
</organism>
<feature type="transmembrane region" description="Helical" evidence="1">
    <location>
        <begin position="38"/>
        <end position="61"/>
    </location>
</feature>
<keyword evidence="1" id="KW-1133">Transmembrane helix</keyword>
<keyword evidence="1" id="KW-0472">Membrane</keyword>
<reference evidence="2 3" key="1">
    <citation type="journal article" date="2024" name="Nat. Commun.">
        <title>Phylogenomics reveals the evolutionary origins of lichenization in chlorophyte algae.</title>
        <authorList>
            <person name="Puginier C."/>
            <person name="Libourel C."/>
            <person name="Otte J."/>
            <person name="Skaloud P."/>
            <person name="Haon M."/>
            <person name="Grisel S."/>
            <person name="Petersen M."/>
            <person name="Berrin J.G."/>
            <person name="Delaux P.M."/>
            <person name="Dal Grande F."/>
            <person name="Keller J."/>
        </authorList>
    </citation>
    <scope>NUCLEOTIDE SEQUENCE [LARGE SCALE GENOMIC DNA]</scope>
    <source>
        <strain evidence="2 3">SAG 2043</strain>
    </source>
</reference>
<keyword evidence="1" id="KW-0812">Transmembrane</keyword>
<gene>
    <name evidence="2" type="ORF">WJX72_000094</name>
</gene>
<evidence type="ECO:0000256" key="1">
    <source>
        <dbReference type="SAM" id="Phobius"/>
    </source>
</evidence>
<evidence type="ECO:0000313" key="2">
    <source>
        <dbReference type="EMBL" id="KAK9823085.1"/>
    </source>
</evidence>
<accession>A0AAW1QPC0</accession>
<comment type="caution">
    <text evidence="2">The sequence shown here is derived from an EMBL/GenBank/DDBJ whole genome shotgun (WGS) entry which is preliminary data.</text>
</comment>
<proteinExistence type="predicted"/>
<evidence type="ECO:0000313" key="3">
    <source>
        <dbReference type="Proteomes" id="UP001489004"/>
    </source>
</evidence>
<name>A0AAW1QPC0_9CHLO</name>
<keyword evidence="3" id="KW-1185">Reference proteome</keyword>
<dbReference type="AlphaFoldDB" id="A0AAW1QPC0"/>
<dbReference type="Proteomes" id="UP001489004">
    <property type="component" value="Unassembled WGS sequence"/>
</dbReference>
<protein>
    <submittedName>
        <fullName evidence="2">Uncharacterized protein</fullName>
    </submittedName>
</protein>
<sequence length="103" mass="10644">MARQLQTTSKVLAPTASLGKSASSRLPLTDPSSLQVPVAIMVFARPTPFVALLLAMVVLAFRIGGAEAFYCIFGCGPVNCGGDPGGDCCKDVGFESCKCVPCD</sequence>